<dbReference type="SUPFAM" id="SSF51905">
    <property type="entry name" value="FAD/NAD(P)-binding domain"/>
    <property type="match status" value="1"/>
</dbReference>
<feature type="domain" description="Reductase C-terminal" evidence="6">
    <location>
        <begin position="319"/>
        <end position="374"/>
    </location>
</feature>
<dbReference type="SUPFAM" id="SSF55424">
    <property type="entry name" value="FAD/NAD-linked reductases, dimerisation (C-terminal) domain"/>
    <property type="match status" value="1"/>
</dbReference>
<dbReference type="Gene3D" id="3.50.50.60">
    <property type="entry name" value="FAD/NAD(P)-binding domain"/>
    <property type="match status" value="2"/>
</dbReference>
<comment type="cofactor">
    <cofactor evidence="1">
        <name>FAD</name>
        <dbReference type="ChEBI" id="CHEBI:57692"/>
    </cofactor>
</comment>
<dbReference type="InterPro" id="IPR023753">
    <property type="entry name" value="FAD/NAD-binding_dom"/>
</dbReference>
<dbReference type="Proteomes" id="UP000291189">
    <property type="component" value="Unassembled WGS sequence"/>
</dbReference>
<evidence type="ECO:0000259" key="6">
    <source>
        <dbReference type="Pfam" id="PF14759"/>
    </source>
</evidence>
<evidence type="ECO:0000256" key="2">
    <source>
        <dbReference type="ARBA" id="ARBA00022630"/>
    </source>
</evidence>
<dbReference type="PRINTS" id="PR00411">
    <property type="entry name" value="PNDRDTASEI"/>
</dbReference>
<dbReference type="InterPro" id="IPR036188">
    <property type="entry name" value="FAD/NAD-bd_sf"/>
</dbReference>
<dbReference type="OrthoDB" id="3568330at2"/>
<evidence type="ECO:0000259" key="5">
    <source>
        <dbReference type="Pfam" id="PF07992"/>
    </source>
</evidence>
<evidence type="ECO:0000313" key="8">
    <source>
        <dbReference type="Proteomes" id="UP000291189"/>
    </source>
</evidence>
<dbReference type="EMBL" id="SDPU01000035">
    <property type="protein sequence ID" value="RYU09498.1"/>
    <property type="molecule type" value="Genomic_DNA"/>
</dbReference>
<evidence type="ECO:0000256" key="3">
    <source>
        <dbReference type="ARBA" id="ARBA00022827"/>
    </source>
</evidence>
<reference evidence="7 8" key="1">
    <citation type="submission" date="2019-01" db="EMBL/GenBank/DDBJ databases">
        <title>Nocardioides guangzhouensis sp. nov., an actinobacterium isolated from soil.</title>
        <authorList>
            <person name="Fu Y."/>
            <person name="Cai Y."/>
            <person name="Lin Z."/>
            <person name="Chen P."/>
        </authorList>
    </citation>
    <scope>NUCLEOTIDE SEQUENCE [LARGE SCALE GENOMIC DNA]</scope>
    <source>
        <strain evidence="7 8">NBRC 105384</strain>
    </source>
</reference>
<dbReference type="GO" id="GO:0016651">
    <property type="term" value="F:oxidoreductase activity, acting on NAD(P)H"/>
    <property type="evidence" value="ECO:0007669"/>
    <property type="project" value="TreeGrafter"/>
</dbReference>
<accession>A0A4Q5IWH1</accession>
<evidence type="ECO:0000256" key="4">
    <source>
        <dbReference type="ARBA" id="ARBA00023002"/>
    </source>
</evidence>
<organism evidence="7 8">
    <name type="scientific">Nocardioides iriomotensis</name>
    <dbReference type="NCBI Taxonomy" id="715784"/>
    <lineage>
        <taxon>Bacteria</taxon>
        <taxon>Bacillati</taxon>
        <taxon>Actinomycetota</taxon>
        <taxon>Actinomycetes</taxon>
        <taxon>Propionibacteriales</taxon>
        <taxon>Nocardioidaceae</taxon>
        <taxon>Nocardioides</taxon>
    </lineage>
</organism>
<dbReference type="Pfam" id="PF14759">
    <property type="entry name" value="Reductase_C"/>
    <property type="match status" value="1"/>
</dbReference>
<name>A0A4Q5IWH1_9ACTN</name>
<dbReference type="AlphaFoldDB" id="A0A4Q5IWH1"/>
<dbReference type="RefSeq" id="WP_129989263.1">
    <property type="nucleotide sequence ID" value="NZ_SDPU01000035.1"/>
</dbReference>
<evidence type="ECO:0000313" key="7">
    <source>
        <dbReference type="EMBL" id="RYU09498.1"/>
    </source>
</evidence>
<dbReference type="Gene3D" id="3.30.390.30">
    <property type="match status" value="1"/>
</dbReference>
<dbReference type="InterPro" id="IPR028202">
    <property type="entry name" value="Reductase_C"/>
</dbReference>
<dbReference type="PANTHER" id="PTHR43557">
    <property type="entry name" value="APOPTOSIS-INDUCING FACTOR 1"/>
    <property type="match status" value="1"/>
</dbReference>
<gene>
    <name evidence="7" type="ORF">ETU37_20820</name>
</gene>
<sequence>MSEPFVIVGGGLTAAKAVEQLRESGYDGGLVVYAAEQHLPYERPPLSKGYLMGDDERDSVFVHDAQWYADHDVDLRLGVRVGAIDPGSHTVTATGDPQGYSKLLLATGSQPRRLADADASGAPVAYLRTLEDTERLQKAFTDGARIAVLGAGWIGLEATSAARKAGAEVTVVESLDQPLLRVLGPAVASVFADLHREHGVDLRLGASVGRIEKNGDGVRLTLEDGGTVDADLLVVGIGAAPDTSLAEAAGLDVDNGVLVDASLRSSAPDVFAAGDIANADHPVLGRRVRVEHWDNAIEQGKAAARAMLGEDVSYDRLPYFFTDQYDLGMEYVGHVDPAAADDVVVRGDTSGERVFRAYWVKDGVVAAAMHANDWDAIDGIKEQVGKPLLDG</sequence>
<evidence type="ECO:0000256" key="1">
    <source>
        <dbReference type="ARBA" id="ARBA00001974"/>
    </source>
</evidence>
<protein>
    <submittedName>
        <fullName evidence="7">NAD(P)/FAD-dependent oxidoreductase</fullName>
    </submittedName>
</protein>
<keyword evidence="8" id="KW-1185">Reference proteome</keyword>
<dbReference type="GO" id="GO:0005737">
    <property type="term" value="C:cytoplasm"/>
    <property type="evidence" value="ECO:0007669"/>
    <property type="project" value="TreeGrafter"/>
</dbReference>
<dbReference type="PRINTS" id="PR00368">
    <property type="entry name" value="FADPNR"/>
</dbReference>
<comment type="caution">
    <text evidence="7">The sequence shown here is derived from an EMBL/GenBank/DDBJ whole genome shotgun (WGS) entry which is preliminary data.</text>
</comment>
<proteinExistence type="predicted"/>
<dbReference type="PANTHER" id="PTHR43557:SF2">
    <property type="entry name" value="RIESKE DOMAIN-CONTAINING PROTEIN-RELATED"/>
    <property type="match status" value="1"/>
</dbReference>
<feature type="domain" description="FAD/NAD(P)-binding" evidence="5">
    <location>
        <begin position="5"/>
        <end position="300"/>
    </location>
</feature>
<keyword evidence="4" id="KW-0560">Oxidoreductase</keyword>
<dbReference type="InterPro" id="IPR016156">
    <property type="entry name" value="FAD/NAD-linked_Rdtase_dimer_sf"/>
</dbReference>
<dbReference type="Pfam" id="PF07992">
    <property type="entry name" value="Pyr_redox_2"/>
    <property type="match status" value="1"/>
</dbReference>
<keyword evidence="3" id="KW-0274">FAD</keyword>
<keyword evidence="2" id="KW-0285">Flavoprotein</keyword>
<dbReference type="InterPro" id="IPR050446">
    <property type="entry name" value="FAD-oxidoreductase/Apoptosis"/>
</dbReference>